<dbReference type="EMBL" id="MFIX01000067">
    <property type="protein sequence ID" value="OGG05302.1"/>
    <property type="molecule type" value="Genomic_DNA"/>
</dbReference>
<dbReference type="SUPFAM" id="SSF53756">
    <property type="entry name" value="UDP-Glycosyltransferase/glycogen phosphorylase"/>
    <property type="match status" value="1"/>
</dbReference>
<name>A0A1F5YZH5_9BACT</name>
<comment type="caution">
    <text evidence="4">The sequence shown here is derived from an EMBL/GenBank/DDBJ whole genome shotgun (WGS) entry which is preliminary data.</text>
</comment>
<dbReference type="GO" id="GO:0016758">
    <property type="term" value="F:hexosyltransferase activity"/>
    <property type="evidence" value="ECO:0007669"/>
    <property type="project" value="TreeGrafter"/>
</dbReference>
<dbReference type="AlphaFoldDB" id="A0A1F5YZH5"/>
<dbReference type="PANTHER" id="PTHR45947">
    <property type="entry name" value="SULFOQUINOVOSYL TRANSFERASE SQD2"/>
    <property type="match status" value="1"/>
</dbReference>
<reference evidence="4 5" key="1">
    <citation type="journal article" date="2016" name="Nat. Commun.">
        <title>Thousands of microbial genomes shed light on interconnected biogeochemical processes in an aquifer system.</title>
        <authorList>
            <person name="Anantharaman K."/>
            <person name="Brown C.T."/>
            <person name="Hug L.A."/>
            <person name="Sharon I."/>
            <person name="Castelle C.J."/>
            <person name="Probst A.J."/>
            <person name="Thomas B.C."/>
            <person name="Singh A."/>
            <person name="Wilkins M.J."/>
            <person name="Karaoz U."/>
            <person name="Brodie E.L."/>
            <person name="Williams K.H."/>
            <person name="Hubbard S.S."/>
            <person name="Banfield J.F."/>
        </authorList>
    </citation>
    <scope>NUCLEOTIDE SEQUENCE [LARGE SCALE GENOMIC DNA]</scope>
</reference>
<evidence type="ECO:0000256" key="1">
    <source>
        <dbReference type="SAM" id="Phobius"/>
    </source>
</evidence>
<feature type="transmembrane region" description="Helical" evidence="1">
    <location>
        <begin position="85"/>
        <end position="102"/>
    </location>
</feature>
<dbReference type="CDD" id="cd03794">
    <property type="entry name" value="GT4_WbuB-like"/>
    <property type="match status" value="1"/>
</dbReference>
<feature type="domain" description="Glycosyl transferase family 1" evidence="2">
    <location>
        <begin position="217"/>
        <end position="383"/>
    </location>
</feature>
<evidence type="ECO:0000259" key="2">
    <source>
        <dbReference type="Pfam" id="PF00534"/>
    </source>
</evidence>
<sequence length="423" mass="48567">MNILMLTQYFYPEVGATQTRIHEFAKNLIEHGHDVTVITEVPNHPIGIIHEKYQGQLFVLEEYDRIRVIRVWVWARQKKNFLNRILFYLSYMVMSFFAGLYFKGRYDIIFATSPPLFVGVSGYLLSIFKRGRFVLDVRDLWPAAALALGELSNRRIVMLAEKIERILYKNATAIVAVTQGFCEFIRKRVSEDKEIYYIPNGTVVDLFLPQPPDLELKASLGLQGKFVVTFAGTLGIAQGLWSIIHAAKLLRHDEDIALLFIGDGPVKKNLIDLARELQLKNTFFHPQVPINNINPYLNISDVLLVSLKNDVVFDTFIPSKMFDFMSCGKPIILSVDGEARRIFAEAEAGIWVHPENFYEMYEAIITLRGDRELCRRYGENGRNFVIKNFSRKEQAQKLEKVFINLLAKSEVNGRLKEPLPQGV</sequence>
<dbReference type="Proteomes" id="UP000179129">
    <property type="component" value="Unassembled WGS sequence"/>
</dbReference>
<dbReference type="InterPro" id="IPR028098">
    <property type="entry name" value="Glyco_trans_4-like_N"/>
</dbReference>
<feature type="transmembrane region" description="Helical" evidence="1">
    <location>
        <begin position="108"/>
        <end position="128"/>
    </location>
</feature>
<feature type="domain" description="Glycosyltransferase subfamily 4-like N-terminal" evidence="3">
    <location>
        <begin position="16"/>
        <end position="201"/>
    </location>
</feature>
<keyword evidence="1" id="KW-0812">Transmembrane</keyword>
<proteinExistence type="predicted"/>
<gene>
    <name evidence="4" type="ORF">A3F83_13985</name>
</gene>
<dbReference type="Gene3D" id="3.40.50.2000">
    <property type="entry name" value="Glycogen Phosphorylase B"/>
    <property type="match status" value="2"/>
</dbReference>
<organism evidence="4 5">
    <name type="scientific">Candidatus Glassbacteria bacterium RIFCSPLOWO2_12_FULL_58_11</name>
    <dbReference type="NCBI Taxonomy" id="1817867"/>
    <lineage>
        <taxon>Bacteria</taxon>
        <taxon>Candidatus Glassiibacteriota</taxon>
    </lineage>
</organism>
<dbReference type="PANTHER" id="PTHR45947:SF3">
    <property type="entry name" value="SULFOQUINOVOSYL TRANSFERASE SQD2"/>
    <property type="match status" value="1"/>
</dbReference>
<evidence type="ECO:0008006" key="6">
    <source>
        <dbReference type="Google" id="ProtNLM"/>
    </source>
</evidence>
<protein>
    <recommendedName>
        <fullName evidence="6">Glycosyltransferase WbuB</fullName>
    </recommendedName>
</protein>
<dbReference type="STRING" id="1817867.A3F83_13985"/>
<dbReference type="InterPro" id="IPR001296">
    <property type="entry name" value="Glyco_trans_1"/>
</dbReference>
<dbReference type="Pfam" id="PF00534">
    <property type="entry name" value="Glycos_transf_1"/>
    <property type="match status" value="1"/>
</dbReference>
<evidence type="ECO:0000313" key="4">
    <source>
        <dbReference type="EMBL" id="OGG05302.1"/>
    </source>
</evidence>
<accession>A0A1F5YZH5</accession>
<keyword evidence="1" id="KW-0472">Membrane</keyword>
<keyword evidence="1" id="KW-1133">Transmembrane helix</keyword>
<evidence type="ECO:0000313" key="5">
    <source>
        <dbReference type="Proteomes" id="UP000179129"/>
    </source>
</evidence>
<evidence type="ECO:0000259" key="3">
    <source>
        <dbReference type="Pfam" id="PF13579"/>
    </source>
</evidence>
<dbReference type="InterPro" id="IPR050194">
    <property type="entry name" value="Glycosyltransferase_grp1"/>
</dbReference>
<dbReference type="Pfam" id="PF13579">
    <property type="entry name" value="Glyco_trans_4_4"/>
    <property type="match status" value="1"/>
</dbReference>